<comment type="caution">
    <text evidence="1">The sequence shown here is derived from an EMBL/GenBank/DDBJ whole genome shotgun (WGS) entry which is preliminary data.</text>
</comment>
<evidence type="ECO:0000313" key="2">
    <source>
        <dbReference type="Proteomes" id="UP000689195"/>
    </source>
</evidence>
<accession>A0A8S1WC08</accession>
<protein>
    <submittedName>
        <fullName evidence="1">Uncharacterized protein</fullName>
    </submittedName>
</protein>
<gene>
    <name evidence="1" type="ORF">PPENT_87.1.T0850125</name>
</gene>
<name>A0A8S1WC08_9CILI</name>
<sequence length="355" mass="41809">MSLTYINLENSPNKQKSFGLASGMIEDFLHNPLEMLRTLKCNKISGSWDLGKIKDILNKIKNLAQQNNKSHNIIDPPKISQENETSLDKIGNFDNLYSSFQHSQKYDNKPQRIQQVIKNFKNRVIYRSYKSQSIQPKTIQQPKKCKLISKELEQKLNSINQKYAMKTNQMEVKSKYMDYYSQNTNIQQTKNTNFIRPQTTFSARKTYSFRNEKTYDLDQKFQISARTTSKRVQSGQQIKNFVLEKSNLSIIAKIMKKSQIHKKVNLKKYDLENHDIQPTFMLDDTDSQTNKLIKCIQFNPLNSIQQEYKNFMPNDDDFIVKLNFQQIQSREKTQNPNKQKVFYSKAQSQYIQDSI</sequence>
<keyword evidence="2" id="KW-1185">Reference proteome</keyword>
<dbReference type="AlphaFoldDB" id="A0A8S1WC08"/>
<evidence type="ECO:0000313" key="1">
    <source>
        <dbReference type="EMBL" id="CAD8185519.1"/>
    </source>
</evidence>
<organism evidence="1 2">
    <name type="scientific">Paramecium pentaurelia</name>
    <dbReference type="NCBI Taxonomy" id="43138"/>
    <lineage>
        <taxon>Eukaryota</taxon>
        <taxon>Sar</taxon>
        <taxon>Alveolata</taxon>
        <taxon>Ciliophora</taxon>
        <taxon>Intramacronucleata</taxon>
        <taxon>Oligohymenophorea</taxon>
        <taxon>Peniculida</taxon>
        <taxon>Parameciidae</taxon>
        <taxon>Paramecium</taxon>
    </lineage>
</organism>
<proteinExistence type="predicted"/>
<dbReference type="OrthoDB" id="300210at2759"/>
<reference evidence="1" key="1">
    <citation type="submission" date="2021-01" db="EMBL/GenBank/DDBJ databases">
        <authorList>
            <consortium name="Genoscope - CEA"/>
            <person name="William W."/>
        </authorList>
    </citation>
    <scope>NUCLEOTIDE SEQUENCE</scope>
</reference>
<dbReference type="Proteomes" id="UP000689195">
    <property type="component" value="Unassembled WGS sequence"/>
</dbReference>
<dbReference type="EMBL" id="CAJJDO010000085">
    <property type="protein sequence ID" value="CAD8185519.1"/>
    <property type="molecule type" value="Genomic_DNA"/>
</dbReference>